<keyword evidence="3" id="KW-0378">Hydrolase</keyword>
<feature type="modified residue" description="3-oxoalanine (Ser)" evidence="5">
    <location>
        <position position="73"/>
    </location>
</feature>
<dbReference type="RefSeq" id="WP_010261377.1">
    <property type="nucleotide sequence ID" value="NZ_CAEG01000010.1"/>
</dbReference>
<evidence type="ECO:0000256" key="3">
    <source>
        <dbReference type="ARBA" id="ARBA00022801"/>
    </source>
</evidence>
<evidence type="ECO:0000256" key="5">
    <source>
        <dbReference type="PIRSR" id="PIRSR600917-52"/>
    </source>
</evidence>
<accession>A0A1H4APX2</accession>
<keyword evidence="2" id="KW-0479">Metal-binding</keyword>
<dbReference type="PROSITE" id="PS00149">
    <property type="entry name" value="SULFATASE_2"/>
    <property type="match status" value="1"/>
</dbReference>
<keyword evidence="6" id="KW-0732">Signal</keyword>
<dbReference type="CDD" id="cd16025">
    <property type="entry name" value="PAS_like"/>
    <property type="match status" value="1"/>
</dbReference>
<dbReference type="SUPFAM" id="SSF53649">
    <property type="entry name" value="Alkaline phosphatase-like"/>
    <property type="match status" value="1"/>
</dbReference>
<dbReference type="InterPro" id="IPR000917">
    <property type="entry name" value="Sulfatase_N"/>
</dbReference>
<organism evidence="8 9">
    <name type="scientific">Alistipes timonensis JC136</name>
    <dbReference type="NCBI Taxonomy" id="1033731"/>
    <lineage>
        <taxon>Bacteria</taxon>
        <taxon>Pseudomonadati</taxon>
        <taxon>Bacteroidota</taxon>
        <taxon>Bacteroidia</taxon>
        <taxon>Bacteroidales</taxon>
        <taxon>Rikenellaceae</taxon>
        <taxon>Alistipes</taxon>
    </lineage>
</organism>
<dbReference type="GO" id="GO:0004065">
    <property type="term" value="F:arylsulfatase activity"/>
    <property type="evidence" value="ECO:0007669"/>
    <property type="project" value="TreeGrafter"/>
</dbReference>
<gene>
    <name evidence="8" type="ORF">SAMN05444145_10386</name>
</gene>
<dbReference type="FunFam" id="3.40.720.10:FF:000047">
    <property type="entry name" value="Arylsulfatase"/>
    <property type="match status" value="1"/>
</dbReference>
<keyword evidence="4" id="KW-0106">Calcium</keyword>
<evidence type="ECO:0000259" key="7">
    <source>
        <dbReference type="Pfam" id="PF00884"/>
    </source>
</evidence>
<evidence type="ECO:0000256" key="6">
    <source>
        <dbReference type="SAM" id="SignalP"/>
    </source>
</evidence>
<dbReference type="STRING" id="1033731.SAMN05444145_10386"/>
<dbReference type="InterPro" id="IPR017850">
    <property type="entry name" value="Alkaline_phosphatase_core_sf"/>
</dbReference>
<keyword evidence="9" id="KW-1185">Reference proteome</keyword>
<dbReference type="PANTHER" id="PTHR42693">
    <property type="entry name" value="ARYLSULFATASE FAMILY MEMBER"/>
    <property type="match status" value="1"/>
</dbReference>
<dbReference type="Proteomes" id="UP000183253">
    <property type="component" value="Unassembled WGS sequence"/>
</dbReference>
<evidence type="ECO:0000256" key="4">
    <source>
        <dbReference type="ARBA" id="ARBA00022837"/>
    </source>
</evidence>
<sequence>MNPRTLFLPAALTAAGTASAQPAQTQPNIVVILADDLGFSDPGCFGGEIETPVLDRLAAEGLRLTQLYNSGRSCPSRACLLTGLYPHRVGIGEMVRDHREAWPEGYRGYRQDNNLTIAEALRAAGYHTAMAGKWHMGKAYTPVDCGFDDFYGFLNGAMSYWNPERYVRLPETAPRREYARGEFYATNVITDYAIDFAARARELHKPLFLHVSYNAPHFPLQAPRERIDHYMEVYLKGWDAIREEREARLRRLGLLSGEEQAAGRGVVPASQFIDRTRPVPAWEELPEEQRHDLARRMAIYAAMIDIMDRNIGRLVEALRDNGQLENTLLLFLSDNGACAEWHEFGFDGRSGTNYRIHTADELAGMGQPGTYHHYGTGWANVCCTPFRLYKHFAHEGGISSPSILWWGGRVKHPGGIDHQPCHLIDIMATCLDAAGTEYPAQYEGRRPVPAEGISLLPLAEGRRLPVRPIFAEHEGNRMVRLGRWKLVASYYNGQRWELYDIAHDRTEQHDLAARHPRRVARMAQLYFRWADANGVLPYPQLMNEYGGQKMKVYNER</sequence>
<proteinExistence type="inferred from homology"/>
<evidence type="ECO:0000256" key="2">
    <source>
        <dbReference type="ARBA" id="ARBA00022723"/>
    </source>
</evidence>
<dbReference type="Pfam" id="PF00884">
    <property type="entry name" value="Sulfatase"/>
    <property type="match status" value="1"/>
</dbReference>
<feature type="signal peptide" evidence="6">
    <location>
        <begin position="1"/>
        <end position="20"/>
    </location>
</feature>
<name>A0A1H4APX2_9BACT</name>
<dbReference type="InterPro" id="IPR024607">
    <property type="entry name" value="Sulfatase_CS"/>
</dbReference>
<dbReference type="GO" id="GO:0046872">
    <property type="term" value="F:metal ion binding"/>
    <property type="evidence" value="ECO:0007669"/>
    <property type="project" value="UniProtKB-KW"/>
</dbReference>
<evidence type="ECO:0000256" key="1">
    <source>
        <dbReference type="ARBA" id="ARBA00008779"/>
    </source>
</evidence>
<dbReference type="EMBL" id="FNRI01000003">
    <property type="protein sequence ID" value="SEA37946.1"/>
    <property type="molecule type" value="Genomic_DNA"/>
</dbReference>
<reference evidence="8 9" key="1">
    <citation type="submission" date="2016-10" db="EMBL/GenBank/DDBJ databases">
        <authorList>
            <person name="de Groot N.N."/>
        </authorList>
    </citation>
    <scope>NUCLEOTIDE SEQUENCE [LARGE SCALE GENOMIC DNA]</scope>
    <source>
        <strain evidence="8 9">DSM 25383</strain>
    </source>
</reference>
<dbReference type="OrthoDB" id="9765065at2"/>
<feature type="domain" description="Sulfatase N-terminal" evidence="7">
    <location>
        <begin position="27"/>
        <end position="435"/>
    </location>
</feature>
<protein>
    <submittedName>
        <fullName evidence="8">Arylsulfatase</fullName>
    </submittedName>
</protein>
<evidence type="ECO:0000313" key="9">
    <source>
        <dbReference type="Proteomes" id="UP000183253"/>
    </source>
</evidence>
<comment type="similarity">
    <text evidence="1">Belongs to the sulfatase family.</text>
</comment>
<dbReference type="PANTHER" id="PTHR42693:SF53">
    <property type="entry name" value="ENDO-4-O-SULFATASE"/>
    <property type="match status" value="1"/>
</dbReference>
<dbReference type="Gene3D" id="3.30.1120.10">
    <property type="match status" value="1"/>
</dbReference>
<dbReference type="InterPro" id="IPR050738">
    <property type="entry name" value="Sulfatase"/>
</dbReference>
<evidence type="ECO:0000313" key="8">
    <source>
        <dbReference type="EMBL" id="SEA37946.1"/>
    </source>
</evidence>
<comment type="PTM">
    <text evidence="5">The conversion to 3-oxoalanine (also known as C-formylglycine, FGly), of a serine or cysteine residue in prokaryotes and of a cysteine residue in eukaryotes, is critical for catalytic activity.</text>
</comment>
<feature type="chain" id="PRO_5010216404" evidence="6">
    <location>
        <begin position="21"/>
        <end position="556"/>
    </location>
</feature>
<dbReference type="AlphaFoldDB" id="A0A1H4APX2"/>
<dbReference type="Gene3D" id="3.40.720.10">
    <property type="entry name" value="Alkaline Phosphatase, subunit A"/>
    <property type="match status" value="1"/>
</dbReference>